<organism evidence="3 4">
    <name type="scientific">Fimbriiglobus ruber</name>
    <dbReference type="NCBI Taxonomy" id="1908690"/>
    <lineage>
        <taxon>Bacteria</taxon>
        <taxon>Pseudomonadati</taxon>
        <taxon>Planctomycetota</taxon>
        <taxon>Planctomycetia</taxon>
        <taxon>Gemmatales</taxon>
        <taxon>Gemmataceae</taxon>
        <taxon>Fimbriiglobus</taxon>
    </lineage>
</organism>
<sequence length="95" mass="10159">MKRLLFAAVVVVCTAFSVPQNAMAGCCRGRCSVPEDPAVVAAREKETQARDKKLAIAGGIGLSVFVVFIGVNFVREAKLAAAATQRPRQPWDVDL</sequence>
<dbReference type="RefSeq" id="WP_088252277.1">
    <property type="nucleotide sequence ID" value="NZ_NIDE01000001.1"/>
</dbReference>
<keyword evidence="1" id="KW-0472">Membrane</keyword>
<keyword evidence="1" id="KW-1133">Transmembrane helix</keyword>
<protein>
    <recommendedName>
        <fullName evidence="5">Transmembrane protein</fullName>
    </recommendedName>
</protein>
<dbReference type="Proteomes" id="UP000214646">
    <property type="component" value="Unassembled WGS sequence"/>
</dbReference>
<comment type="caution">
    <text evidence="3">The sequence shown here is derived from an EMBL/GenBank/DDBJ whole genome shotgun (WGS) entry which is preliminary data.</text>
</comment>
<keyword evidence="4" id="KW-1185">Reference proteome</keyword>
<dbReference type="AlphaFoldDB" id="A0A225ECR6"/>
<reference evidence="4" key="1">
    <citation type="submission" date="2017-06" db="EMBL/GenBank/DDBJ databases">
        <title>Genome analysis of Fimbriiglobus ruber SP5, the first member of the order Planctomycetales with confirmed chitinolytic capability.</title>
        <authorList>
            <person name="Ravin N.V."/>
            <person name="Rakitin A.L."/>
            <person name="Ivanova A.A."/>
            <person name="Beletsky A.V."/>
            <person name="Kulichevskaya I.S."/>
            <person name="Mardanov A.V."/>
            <person name="Dedysh S.N."/>
        </authorList>
    </citation>
    <scope>NUCLEOTIDE SEQUENCE [LARGE SCALE GENOMIC DNA]</scope>
    <source>
        <strain evidence="4">SP5</strain>
    </source>
</reference>
<accession>A0A225ECR6</accession>
<name>A0A225ECR6_9BACT</name>
<dbReference type="PROSITE" id="PS51257">
    <property type="entry name" value="PROKAR_LIPOPROTEIN"/>
    <property type="match status" value="1"/>
</dbReference>
<evidence type="ECO:0008006" key="5">
    <source>
        <dbReference type="Google" id="ProtNLM"/>
    </source>
</evidence>
<gene>
    <name evidence="3" type="ORF">FRUB_00838</name>
</gene>
<evidence type="ECO:0000313" key="3">
    <source>
        <dbReference type="EMBL" id="OWK47139.1"/>
    </source>
</evidence>
<keyword evidence="2" id="KW-0732">Signal</keyword>
<evidence type="ECO:0000256" key="2">
    <source>
        <dbReference type="SAM" id="SignalP"/>
    </source>
</evidence>
<evidence type="ECO:0000256" key="1">
    <source>
        <dbReference type="SAM" id="Phobius"/>
    </source>
</evidence>
<feature type="chain" id="PRO_5013257076" description="Transmembrane protein" evidence="2">
    <location>
        <begin position="25"/>
        <end position="95"/>
    </location>
</feature>
<evidence type="ECO:0000313" key="4">
    <source>
        <dbReference type="Proteomes" id="UP000214646"/>
    </source>
</evidence>
<feature type="signal peptide" evidence="2">
    <location>
        <begin position="1"/>
        <end position="24"/>
    </location>
</feature>
<feature type="transmembrane region" description="Helical" evidence="1">
    <location>
        <begin position="54"/>
        <end position="74"/>
    </location>
</feature>
<keyword evidence="1" id="KW-0812">Transmembrane</keyword>
<proteinExistence type="predicted"/>
<dbReference type="EMBL" id="NIDE01000001">
    <property type="protein sequence ID" value="OWK47139.1"/>
    <property type="molecule type" value="Genomic_DNA"/>
</dbReference>